<evidence type="ECO:0000313" key="3">
    <source>
        <dbReference type="Proteomes" id="UP000826012"/>
    </source>
</evidence>
<protein>
    <submittedName>
        <fullName evidence="2">Uncharacterized protein</fullName>
    </submittedName>
</protein>
<reference evidence="2 3" key="1">
    <citation type="submission" date="2021-07" db="EMBL/GenBank/DDBJ databases">
        <title>Complete genome sequence of nontuberculous Mycobacterium sp. TY59.</title>
        <authorList>
            <person name="Fukushima K."/>
        </authorList>
    </citation>
    <scope>NUCLEOTIDE SEQUENCE [LARGE SCALE GENOMIC DNA]</scope>
    <source>
        <strain evidence="2 3">TY59</strain>
    </source>
</reference>
<feature type="region of interest" description="Disordered" evidence="1">
    <location>
        <begin position="63"/>
        <end position="89"/>
    </location>
</feature>
<feature type="region of interest" description="Disordered" evidence="1">
    <location>
        <begin position="1"/>
        <end position="51"/>
    </location>
</feature>
<name>A0ABN6ING9_9MYCO</name>
<dbReference type="EMBL" id="AP024828">
    <property type="protein sequence ID" value="BCZ24643.1"/>
    <property type="molecule type" value="Genomic_DNA"/>
</dbReference>
<dbReference type="Proteomes" id="UP000826012">
    <property type="component" value="Chromosome"/>
</dbReference>
<feature type="compositionally biased region" description="Basic and acidic residues" evidence="1">
    <location>
        <begin position="63"/>
        <end position="75"/>
    </location>
</feature>
<evidence type="ECO:0000256" key="1">
    <source>
        <dbReference type="SAM" id="MobiDB-lite"/>
    </source>
</evidence>
<feature type="compositionally biased region" description="Polar residues" evidence="1">
    <location>
        <begin position="34"/>
        <end position="47"/>
    </location>
</feature>
<proteinExistence type="predicted"/>
<reference evidence="2 3" key="2">
    <citation type="submission" date="2021-07" db="EMBL/GenBank/DDBJ databases">
        <authorList>
            <person name="Matsumoto Y."/>
            <person name="Motooka D."/>
            <person name="Nakamura S."/>
        </authorList>
    </citation>
    <scope>NUCLEOTIDE SEQUENCE [LARGE SCALE GENOMIC DNA]</scope>
    <source>
        <strain evidence="2 3">TY59</strain>
    </source>
</reference>
<evidence type="ECO:0000313" key="2">
    <source>
        <dbReference type="EMBL" id="BCZ24643.1"/>
    </source>
</evidence>
<sequence length="89" mass="9353">MNHNRVWANDSGITAGRSPATNGSGRSASPLARSANSAAVGASNTARTPRLEFRAVFTAAIRRIADKESPPRSKNESSTPTRSSPSTWA</sequence>
<organism evidence="2 3">
    <name type="scientific">Mycobacterium senriense</name>
    <dbReference type="NCBI Taxonomy" id="2775496"/>
    <lineage>
        <taxon>Bacteria</taxon>
        <taxon>Bacillati</taxon>
        <taxon>Actinomycetota</taxon>
        <taxon>Actinomycetes</taxon>
        <taxon>Mycobacteriales</taxon>
        <taxon>Mycobacteriaceae</taxon>
        <taxon>Mycobacterium</taxon>
        <taxon>Mycobacterium avium complex (MAC)</taxon>
    </lineage>
</organism>
<accession>A0ABN6ING9</accession>
<keyword evidence="3" id="KW-1185">Reference proteome</keyword>
<gene>
    <name evidence="2" type="ORF">MTY59_44980</name>
</gene>
<feature type="compositionally biased region" description="Low complexity" evidence="1">
    <location>
        <begin position="77"/>
        <end position="89"/>
    </location>
</feature>